<reference evidence="2 3" key="1">
    <citation type="submission" date="2018-11" db="EMBL/GenBank/DDBJ databases">
        <title>Sequencing the genomes of 1000 actinobacteria strains.</title>
        <authorList>
            <person name="Klenk H.-P."/>
        </authorList>
    </citation>
    <scope>NUCLEOTIDE SEQUENCE [LARGE SCALE GENOMIC DNA]</scope>
    <source>
        <strain evidence="2 3">DSM 44254</strain>
    </source>
</reference>
<organism evidence="2 3">
    <name type="scientific">Actinocorallia herbida</name>
    <dbReference type="NCBI Taxonomy" id="58109"/>
    <lineage>
        <taxon>Bacteria</taxon>
        <taxon>Bacillati</taxon>
        <taxon>Actinomycetota</taxon>
        <taxon>Actinomycetes</taxon>
        <taxon>Streptosporangiales</taxon>
        <taxon>Thermomonosporaceae</taxon>
        <taxon>Actinocorallia</taxon>
    </lineage>
</organism>
<dbReference type="EMBL" id="RJKE01000001">
    <property type="protein sequence ID" value="ROO84748.1"/>
    <property type="molecule type" value="Genomic_DNA"/>
</dbReference>
<dbReference type="InterPro" id="IPR050744">
    <property type="entry name" value="AI-2_Isomerase_LsrG"/>
</dbReference>
<dbReference type="PANTHER" id="PTHR33336:SF15">
    <property type="entry name" value="ABM DOMAIN-CONTAINING PROTEIN"/>
    <property type="match status" value="1"/>
</dbReference>
<dbReference type="Gene3D" id="3.30.70.100">
    <property type="match status" value="1"/>
</dbReference>
<dbReference type="GO" id="GO:0004497">
    <property type="term" value="F:monooxygenase activity"/>
    <property type="evidence" value="ECO:0007669"/>
    <property type="project" value="UniProtKB-KW"/>
</dbReference>
<keyword evidence="2" id="KW-0560">Oxidoreductase</keyword>
<keyword evidence="3" id="KW-1185">Reference proteome</keyword>
<dbReference type="SUPFAM" id="SSF54909">
    <property type="entry name" value="Dimeric alpha+beta barrel"/>
    <property type="match status" value="1"/>
</dbReference>
<dbReference type="InterPro" id="IPR011008">
    <property type="entry name" value="Dimeric_a/b-barrel"/>
</dbReference>
<evidence type="ECO:0000313" key="2">
    <source>
        <dbReference type="EMBL" id="ROO84748.1"/>
    </source>
</evidence>
<dbReference type="OrthoDB" id="3695636at2"/>
<evidence type="ECO:0000313" key="3">
    <source>
        <dbReference type="Proteomes" id="UP000272400"/>
    </source>
</evidence>
<name>A0A3N1CVL4_9ACTN</name>
<accession>A0A3N1CVL4</accession>
<comment type="caution">
    <text evidence="2">The sequence shown here is derived from an EMBL/GenBank/DDBJ whole genome shotgun (WGS) entry which is preliminary data.</text>
</comment>
<dbReference type="RefSeq" id="WP_123664324.1">
    <property type="nucleotide sequence ID" value="NZ_RJKE01000001.1"/>
</dbReference>
<dbReference type="AlphaFoldDB" id="A0A3N1CVL4"/>
<feature type="domain" description="ABM" evidence="1">
    <location>
        <begin position="3"/>
        <end position="98"/>
    </location>
</feature>
<gene>
    <name evidence="2" type="ORF">EDD29_2276</name>
</gene>
<dbReference type="PANTHER" id="PTHR33336">
    <property type="entry name" value="QUINOL MONOOXYGENASE YGIN-RELATED"/>
    <property type="match status" value="1"/>
</dbReference>
<dbReference type="Pfam" id="PF03992">
    <property type="entry name" value="ABM"/>
    <property type="match status" value="1"/>
</dbReference>
<dbReference type="Proteomes" id="UP000272400">
    <property type="component" value="Unassembled WGS sequence"/>
</dbReference>
<proteinExistence type="predicted"/>
<protein>
    <submittedName>
        <fullName evidence="2">Quinol monooxygenase YgiN</fullName>
    </submittedName>
</protein>
<sequence length="98" mass="10863">MPYAVIAHYRCAESDADLIRAELAQMASRTPTEPGNLAYIVHTDATAGPGEAAFTLYEQYVDEAAFAAHAETPHFKRHIIETVRPLLTDRTVWFGTTL</sequence>
<dbReference type="PROSITE" id="PS51725">
    <property type="entry name" value="ABM"/>
    <property type="match status" value="1"/>
</dbReference>
<evidence type="ECO:0000259" key="1">
    <source>
        <dbReference type="PROSITE" id="PS51725"/>
    </source>
</evidence>
<keyword evidence="2" id="KW-0503">Monooxygenase</keyword>
<dbReference type="InterPro" id="IPR007138">
    <property type="entry name" value="ABM_dom"/>
</dbReference>